<dbReference type="InterPro" id="IPR020014">
    <property type="entry name" value="Decahaem_cyt-c_OmcA/MtrC"/>
</dbReference>
<evidence type="ECO:0000256" key="1">
    <source>
        <dbReference type="ARBA" id="ARBA00022729"/>
    </source>
</evidence>
<dbReference type="Pfam" id="PF22113">
    <property type="entry name" value="Mtrc-MtrF_II-IV_dom"/>
    <property type="match status" value="2"/>
</dbReference>
<evidence type="ECO:0000313" key="6">
    <source>
        <dbReference type="Proteomes" id="UP000295554"/>
    </source>
</evidence>
<dbReference type="EMBL" id="SMSE01000003">
    <property type="protein sequence ID" value="TDG12459.1"/>
    <property type="molecule type" value="Genomic_DNA"/>
</dbReference>
<feature type="domain" description="Outer membrane cytochrome MtrC/MtrF-like" evidence="4">
    <location>
        <begin position="231"/>
        <end position="386"/>
    </location>
</feature>
<dbReference type="InterPro" id="IPR054337">
    <property type="entry name" value="Mtrc-MtrF-like_dom_II/IV"/>
</dbReference>
<dbReference type="PANTHER" id="PTHR35038:SF6">
    <property type="entry name" value="SURFACE LOCALIZED DECAHEME CYTOCHROME C LIPOPROTEIN"/>
    <property type="match status" value="1"/>
</dbReference>
<dbReference type="PROSITE" id="PS51257">
    <property type="entry name" value="PROKAR_LIPOPROTEIN"/>
    <property type="match status" value="1"/>
</dbReference>
<organism evidence="5 6">
    <name type="scientific">Seongchinamella unica</name>
    <dbReference type="NCBI Taxonomy" id="2547392"/>
    <lineage>
        <taxon>Bacteria</taxon>
        <taxon>Pseudomonadati</taxon>
        <taxon>Pseudomonadota</taxon>
        <taxon>Gammaproteobacteria</taxon>
        <taxon>Cellvibrionales</taxon>
        <taxon>Halieaceae</taxon>
        <taxon>Seongchinamella</taxon>
    </lineage>
</organism>
<gene>
    <name evidence="5" type="ORF">E2F43_12715</name>
</gene>
<dbReference type="SUPFAM" id="SSF48695">
    <property type="entry name" value="Multiheme cytochromes"/>
    <property type="match status" value="1"/>
</dbReference>
<sequence length="762" mass="80095">MGTFTRNWMMAATLGLLVACGGGGGGDRAAGVEPGPPPGNGPVTPPPPVIPDPEVAPYAEQEVLLATITSVSLNDSNQAVVDFQLTNGDGIAITDLEPGNVRFTIAKLQASELGSMTGTWQSYVNDIEPPDNWGVTDVGTEDKLQATYERNEDGLVNNGDGTYQYTFATDLTNLPADILAQAEVEGLDLSYQADRTHRVAIQFDGAPGKTNPVYDWIPATGATSGVFNMDIAATANCNNCHDPLAMHGSGRVEVQYCVTCHNAGTTDAHSTNTLNMKVLIHKLHSGANLPSVGAGEDYYIIGFRGSKHDYSNLHFPQDIRNCVNCHAGSATGEGRDDLVLTAQGDNWAEYASSAACGSCHDGEGAQGHIASQEDTDCASCHSTAGFAGSIADSHRMLVAEASEQFMAEVLAVDNTMPGEQPVVTFRISNPGTGEDWDIKNDPAFNGPGARLAVGVAWDTDDYNNIGNQGDNASSVQTTDIASFVDNGDGSYSVTMPVAIPDGSEAPGIAATGSGTATIEGHPVLDVDDEEEGAESIPLTNAHAYFSIDEPDGTAVSRRSAVELDNCLSCHAKLSLHGGNRNDNIEVCVTCHNPRNTDKRRREIAMDPPTDGKDEESIDFKTMIHGIHAAAIRDNPLEIVGFGGFTTHRFTEEEVHFPGDLSNCTTCHTDSGYTLPLADSVLGTTVDTGADRADPADDVVVTPTAAVCSACHDNQVARSHMASNGGNFATSQAAIDSGEVVEQCSVCHGSGRNADVSVVHNPR</sequence>
<dbReference type="Pfam" id="PF22112">
    <property type="entry name" value="OmcA-like_N"/>
    <property type="match status" value="1"/>
</dbReference>
<name>A0A4R5LPQ1_9GAMM</name>
<dbReference type="NCBIfam" id="TIGR03507">
    <property type="entry name" value="decahem_SO1788"/>
    <property type="match status" value="1"/>
</dbReference>
<reference evidence="5 6" key="1">
    <citation type="submission" date="2019-03" db="EMBL/GenBank/DDBJ databases">
        <title>Seongchinamella monodicae gen. nov., sp. nov., a novel member of the Gammaproteobacteria isolated from a tidal mudflat of beach.</title>
        <authorList>
            <person name="Yang H.G."/>
            <person name="Kang J.W."/>
            <person name="Lee S.D."/>
        </authorList>
    </citation>
    <scope>NUCLEOTIDE SEQUENCE [LARGE SCALE GENOMIC DNA]</scope>
    <source>
        <strain evidence="5 6">GH4-78</strain>
    </source>
</reference>
<keyword evidence="1" id="KW-0732">Signal</keyword>
<evidence type="ECO:0000259" key="4">
    <source>
        <dbReference type="Pfam" id="PF22113"/>
    </source>
</evidence>
<accession>A0A4R5LPQ1</accession>
<dbReference type="Gene3D" id="1.10.720.180">
    <property type="match status" value="1"/>
</dbReference>
<dbReference type="RefSeq" id="WP_133213273.1">
    <property type="nucleotide sequence ID" value="NZ_SMSE01000003.1"/>
</dbReference>
<evidence type="ECO:0000313" key="5">
    <source>
        <dbReference type="EMBL" id="TDG12459.1"/>
    </source>
</evidence>
<comment type="caution">
    <text evidence="5">The sequence shown here is derived from an EMBL/GenBank/DDBJ whole genome shotgun (WGS) entry which is preliminary data.</text>
</comment>
<feature type="domain" description="OmcA-like N-terminal" evidence="3">
    <location>
        <begin position="66"/>
        <end position="223"/>
    </location>
</feature>
<dbReference type="PANTHER" id="PTHR35038">
    <property type="entry name" value="DISSIMILATORY SULFITE REDUCTASE SIRA"/>
    <property type="match status" value="1"/>
</dbReference>
<proteinExistence type="predicted"/>
<dbReference type="AlphaFoldDB" id="A0A4R5LPQ1"/>
<dbReference type="GO" id="GO:0016491">
    <property type="term" value="F:oxidoreductase activity"/>
    <property type="evidence" value="ECO:0007669"/>
    <property type="project" value="TreeGrafter"/>
</dbReference>
<feature type="domain" description="Outer membrane cytochrome MtrC/MtrF-like" evidence="4">
    <location>
        <begin position="558"/>
        <end position="760"/>
    </location>
</feature>
<dbReference type="Proteomes" id="UP000295554">
    <property type="component" value="Unassembled WGS sequence"/>
</dbReference>
<feature type="region of interest" description="Disordered" evidence="2">
    <location>
        <begin position="25"/>
        <end position="45"/>
    </location>
</feature>
<evidence type="ECO:0000259" key="3">
    <source>
        <dbReference type="Pfam" id="PF22112"/>
    </source>
</evidence>
<keyword evidence="6" id="KW-1185">Reference proteome</keyword>
<dbReference type="InterPro" id="IPR036280">
    <property type="entry name" value="Multihaem_cyt_sf"/>
</dbReference>
<protein>
    <submittedName>
        <fullName evidence="5">OmcA/MtrC family decaheme c-type cytochrome</fullName>
    </submittedName>
</protein>
<evidence type="ECO:0000256" key="2">
    <source>
        <dbReference type="SAM" id="MobiDB-lite"/>
    </source>
</evidence>
<dbReference type="InterPro" id="IPR051829">
    <property type="entry name" value="Multiheme_Cytochr_ET"/>
</dbReference>
<dbReference type="InterPro" id="IPR054336">
    <property type="entry name" value="OmcA-like_N"/>
</dbReference>
<dbReference type="OrthoDB" id="9146465at2"/>
<feature type="compositionally biased region" description="Pro residues" evidence="2">
    <location>
        <begin position="34"/>
        <end position="45"/>
    </location>
</feature>